<evidence type="ECO:0000256" key="4">
    <source>
        <dbReference type="ARBA" id="ARBA00022737"/>
    </source>
</evidence>
<dbReference type="GO" id="GO:0005525">
    <property type="term" value="F:GTP binding"/>
    <property type="evidence" value="ECO:0007669"/>
    <property type="project" value="UniProtKB-UniRule"/>
</dbReference>
<evidence type="ECO:0000259" key="12">
    <source>
        <dbReference type="PROSITE" id="PS51712"/>
    </source>
</evidence>
<dbReference type="InterPro" id="IPR006073">
    <property type="entry name" value="GTP-bd"/>
</dbReference>
<dbReference type="PANTHER" id="PTHR43834">
    <property type="entry name" value="GTPASE DER"/>
    <property type="match status" value="1"/>
</dbReference>
<dbReference type="InterPro" id="IPR015946">
    <property type="entry name" value="KH_dom-like_a/b"/>
</dbReference>
<reference evidence="13" key="1">
    <citation type="submission" date="2020-10" db="EMBL/GenBank/DDBJ databases">
        <authorList>
            <person name="Gilroy R."/>
        </authorList>
    </citation>
    <scope>NUCLEOTIDE SEQUENCE</scope>
    <source>
        <strain evidence="13">9366</strain>
    </source>
</reference>
<dbReference type="CDD" id="cd01894">
    <property type="entry name" value="EngA1"/>
    <property type="match status" value="1"/>
</dbReference>
<evidence type="ECO:0000256" key="7">
    <source>
        <dbReference type="ARBA" id="ARBA00032345"/>
    </source>
</evidence>
<comment type="function">
    <text evidence="8 9 11">GTPase that plays an essential role in the late steps of ribosome biogenesis.</text>
</comment>
<dbReference type="InterPro" id="IPR031166">
    <property type="entry name" value="G_ENGA"/>
</dbReference>
<keyword evidence="5 9" id="KW-0547">Nucleotide-binding</keyword>
<feature type="domain" description="EngA-type G" evidence="12">
    <location>
        <begin position="3"/>
        <end position="166"/>
    </location>
</feature>
<dbReference type="Pfam" id="PF01926">
    <property type="entry name" value="MMR_HSR1"/>
    <property type="match status" value="2"/>
</dbReference>
<keyword evidence="6 9" id="KW-0342">GTP-binding</keyword>
<comment type="subunit">
    <text evidence="9">Associates with the 50S ribosomal subunit.</text>
</comment>
<dbReference type="SUPFAM" id="SSF52540">
    <property type="entry name" value="P-loop containing nucleoside triphosphate hydrolases"/>
    <property type="match status" value="2"/>
</dbReference>
<dbReference type="NCBIfam" id="TIGR00231">
    <property type="entry name" value="small_GTP"/>
    <property type="match status" value="2"/>
</dbReference>
<comment type="caution">
    <text evidence="13">The sequence shown here is derived from an EMBL/GenBank/DDBJ whole genome shotgun (WGS) entry which is preliminary data.</text>
</comment>
<dbReference type="GO" id="GO:0042254">
    <property type="term" value="P:ribosome biogenesis"/>
    <property type="evidence" value="ECO:0007669"/>
    <property type="project" value="UniProtKB-KW"/>
</dbReference>
<dbReference type="Proteomes" id="UP000824145">
    <property type="component" value="Unassembled WGS sequence"/>
</dbReference>
<evidence type="ECO:0000256" key="11">
    <source>
        <dbReference type="RuleBase" id="RU004481"/>
    </source>
</evidence>
<feature type="binding site" evidence="9">
    <location>
        <begin position="180"/>
        <end position="187"/>
    </location>
    <ligand>
        <name>GTP</name>
        <dbReference type="ChEBI" id="CHEBI:37565"/>
        <label>2</label>
    </ligand>
</feature>
<dbReference type="FunFam" id="3.40.50.300:FF:000057">
    <property type="entry name" value="GTPase Der"/>
    <property type="match status" value="1"/>
</dbReference>
<sequence length="441" mass="48721">MKPVVAIVGRPNVGKSTLFNKLTGKRVSIVEDAPGVTRDRVVCDAEWCGRNFTLIDTGGLEIKSEDKMWRHIRLQAEVAVDLAEVIVFLVDGKAGLTASDRDVADYLRKSKKPVIVAVNKLDNNEQEKIFDFYELGLDEVVGISAEQGKGLGDLLDLICAGFAAAEEEGADESLKIAVVGKPNAGKSSVVNALLGYERVIVSDVAGTTRDAIDTPFTDVKGRKFTLIDTAGMRKKSSVDRGVEQYSVMRALAAVRRADVVLIVIDASEGISEQDVKICGYVDRENKPSVILMNKWDKIEGKSGSTVNAFNAELDEQLKFMDYKSVLYGSAKTGQRLSKALDMLEEAYAQASRRVTTGILNDVLRDAVLAQEPPSYNGRRLKVLYATQDGICPPTFVFFVNDAELLHFSYKRYLENRLRTAFGFKGTPIRLIWRSRGYKDER</sequence>
<organism evidence="13 14">
    <name type="scientific">Candidatus Caccalectryoclostridium excrementigallinarum</name>
    <dbReference type="NCBI Taxonomy" id="2840710"/>
    <lineage>
        <taxon>Bacteria</taxon>
        <taxon>Bacillati</taxon>
        <taxon>Bacillota</taxon>
        <taxon>Clostridia</taxon>
        <taxon>Christensenellales</taxon>
        <taxon>Christensenellaceae</taxon>
        <taxon>Christensenellaceae incertae sedis</taxon>
        <taxon>Candidatus Caccalectryoclostridium</taxon>
    </lineage>
</organism>
<feature type="binding site" evidence="9">
    <location>
        <begin position="228"/>
        <end position="232"/>
    </location>
    <ligand>
        <name>GTP</name>
        <dbReference type="ChEBI" id="CHEBI:37565"/>
        <label>2</label>
    </ligand>
</feature>
<dbReference type="FunFam" id="3.40.50.300:FF:000040">
    <property type="entry name" value="GTPase Der"/>
    <property type="match status" value="1"/>
</dbReference>
<feature type="domain" description="EngA-type G" evidence="12">
    <location>
        <begin position="174"/>
        <end position="351"/>
    </location>
</feature>
<dbReference type="InterPro" id="IPR027417">
    <property type="entry name" value="P-loop_NTPase"/>
</dbReference>
<dbReference type="Gene3D" id="3.30.300.20">
    <property type="match status" value="1"/>
</dbReference>
<dbReference type="HAMAP" id="MF_00195">
    <property type="entry name" value="GTPase_Der"/>
    <property type="match status" value="1"/>
</dbReference>
<protein>
    <recommendedName>
        <fullName evidence="2 9">GTPase Der</fullName>
    </recommendedName>
    <alternativeName>
        <fullName evidence="7 9">GTP-binding protein EngA</fullName>
    </alternativeName>
</protein>
<feature type="binding site" evidence="9">
    <location>
        <begin position="56"/>
        <end position="60"/>
    </location>
    <ligand>
        <name>GTP</name>
        <dbReference type="ChEBI" id="CHEBI:37565"/>
        <label>1</label>
    </ligand>
</feature>
<feature type="binding site" evidence="9">
    <location>
        <begin position="9"/>
        <end position="16"/>
    </location>
    <ligand>
        <name>GTP</name>
        <dbReference type="ChEBI" id="CHEBI:37565"/>
        <label>1</label>
    </ligand>
</feature>
<keyword evidence="4 11" id="KW-0677">Repeat</keyword>
<evidence type="ECO:0000256" key="3">
    <source>
        <dbReference type="ARBA" id="ARBA00022517"/>
    </source>
</evidence>
<accession>A0A9D1MN97</accession>
<dbReference type="InterPro" id="IPR016484">
    <property type="entry name" value="GTPase_Der"/>
</dbReference>
<dbReference type="Pfam" id="PF14714">
    <property type="entry name" value="KH_dom-like"/>
    <property type="match status" value="1"/>
</dbReference>
<gene>
    <name evidence="9 13" type="primary">der</name>
    <name evidence="13" type="ORF">IAB07_06465</name>
</gene>
<evidence type="ECO:0000256" key="2">
    <source>
        <dbReference type="ARBA" id="ARBA00020953"/>
    </source>
</evidence>
<dbReference type="EMBL" id="DVNJ01000032">
    <property type="protein sequence ID" value="HIU63392.1"/>
    <property type="molecule type" value="Genomic_DNA"/>
</dbReference>
<proteinExistence type="inferred from homology"/>
<dbReference type="PIRSF" id="PIRSF006485">
    <property type="entry name" value="GTP-binding_EngA"/>
    <property type="match status" value="1"/>
</dbReference>
<dbReference type="PRINTS" id="PR00326">
    <property type="entry name" value="GTP1OBG"/>
</dbReference>
<evidence type="ECO:0000256" key="8">
    <source>
        <dbReference type="ARBA" id="ARBA00053470"/>
    </source>
</evidence>
<evidence type="ECO:0000256" key="10">
    <source>
        <dbReference type="PROSITE-ProRule" id="PRU01049"/>
    </source>
</evidence>
<evidence type="ECO:0000256" key="9">
    <source>
        <dbReference type="HAMAP-Rule" id="MF_00195"/>
    </source>
</evidence>
<dbReference type="InterPro" id="IPR032859">
    <property type="entry name" value="KH_dom-like"/>
</dbReference>
<dbReference type="Gene3D" id="3.40.50.300">
    <property type="entry name" value="P-loop containing nucleotide triphosphate hydrolases"/>
    <property type="match status" value="2"/>
</dbReference>
<keyword evidence="3 9" id="KW-0690">Ribosome biogenesis</keyword>
<feature type="binding site" evidence="9">
    <location>
        <begin position="119"/>
        <end position="122"/>
    </location>
    <ligand>
        <name>GTP</name>
        <dbReference type="ChEBI" id="CHEBI:37565"/>
        <label>1</label>
    </ligand>
</feature>
<feature type="binding site" evidence="9">
    <location>
        <begin position="293"/>
        <end position="296"/>
    </location>
    <ligand>
        <name>GTP</name>
        <dbReference type="ChEBI" id="CHEBI:37565"/>
        <label>2</label>
    </ligand>
</feature>
<dbReference type="PANTHER" id="PTHR43834:SF6">
    <property type="entry name" value="GTPASE DER"/>
    <property type="match status" value="1"/>
</dbReference>
<comment type="similarity">
    <text evidence="1 9 10 11">Belongs to the TRAFAC class TrmE-Era-EngA-EngB-Septin-like GTPase superfamily. EngA (Der) GTPase family.</text>
</comment>
<dbReference type="NCBIfam" id="TIGR03594">
    <property type="entry name" value="GTPase_EngA"/>
    <property type="match status" value="1"/>
</dbReference>
<evidence type="ECO:0000313" key="14">
    <source>
        <dbReference type="Proteomes" id="UP000824145"/>
    </source>
</evidence>
<dbReference type="GO" id="GO:0043022">
    <property type="term" value="F:ribosome binding"/>
    <property type="evidence" value="ECO:0007669"/>
    <property type="project" value="TreeGrafter"/>
</dbReference>
<reference evidence="13" key="2">
    <citation type="journal article" date="2021" name="PeerJ">
        <title>Extensive microbial diversity within the chicken gut microbiome revealed by metagenomics and culture.</title>
        <authorList>
            <person name="Gilroy R."/>
            <person name="Ravi A."/>
            <person name="Getino M."/>
            <person name="Pursley I."/>
            <person name="Horton D.L."/>
            <person name="Alikhan N.F."/>
            <person name="Baker D."/>
            <person name="Gharbi K."/>
            <person name="Hall N."/>
            <person name="Watson M."/>
            <person name="Adriaenssens E.M."/>
            <person name="Foster-Nyarko E."/>
            <person name="Jarju S."/>
            <person name="Secka A."/>
            <person name="Antonio M."/>
            <person name="Oren A."/>
            <person name="Chaudhuri R.R."/>
            <person name="La Ragione R."/>
            <person name="Hildebrand F."/>
            <person name="Pallen M.J."/>
        </authorList>
    </citation>
    <scope>NUCLEOTIDE SEQUENCE</scope>
    <source>
        <strain evidence="13">9366</strain>
    </source>
</reference>
<dbReference type="CDD" id="cd01895">
    <property type="entry name" value="EngA2"/>
    <property type="match status" value="1"/>
</dbReference>
<evidence type="ECO:0000256" key="1">
    <source>
        <dbReference type="ARBA" id="ARBA00008279"/>
    </source>
</evidence>
<evidence type="ECO:0000313" key="13">
    <source>
        <dbReference type="EMBL" id="HIU63392.1"/>
    </source>
</evidence>
<evidence type="ECO:0000256" key="5">
    <source>
        <dbReference type="ARBA" id="ARBA00022741"/>
    </source>
</evidence>
<dbReference type="AlphaFoldDB" id="A0A9D1MN97"/>
<name>A0A9D1MN97_9FIRM</name>
<dbReference type="FunFam" id="3.30.300.20:FF:000004">
    <property type="entry name" value="GTPase Der"/>
    <property type="match status" value="1"/>
</dbReference>
<dbReference type="InterPro" id="IPR005225">
    <property type="entry name" value="Small_GTP-bd"/>
</dbReference>
<dbReference type="PROSITE" id="PS51712">
    <property type="entry name" value="G_ENGA"/>
    <property type="match status" value="2"/>
</dbReference>
<evidence type="ECO:0000256" key="6">
    <source>
        <dbReference type="ARBA" id="ARBA00023134"/>
    </source>
</evidence>